<evidence type="ECO:0000259" key="6">
    <source>
        <dbReference type="Pfam" id="PF22740"/>
    </source>
</evidence>
<evidence type="ECO:0000313" key="8">
    <source>
        <dbReference type="Proteomes" id="UP000092952"/>
    </source>
</evidence>
<dbReference type="PANTHER" id="PTHR30448">
    <property type="entry name" value="RNASE ADAPTER PROTEIN RAPZ"/>
    <property type="match status" value="1"/>
</dbReference>
<sequence length="289" mass="31980">MPQRLIIVSGLSGAGKSTALRALEDLGFYCVDNLPIALLPALGQELTRSGADTPAAVGIDARNFSDLTALPGILKAIRDNAVDCQVLFFTADRQTLINRYNETRRQHPLAGQGGSISEAIDAEQARLAPIAELADLCIDSSSLNIYQLRSSVRDLLSHGRQAPTLVFQSFGYKFGTPLDVDMVFDMRCLPNPHWDPALREFTGLDAPVREFLDRQPDAQQLFADIRQFLDNWLPRFAASDRSQVTVGIGCTGGRHRSVYMAHRLGEHFRTRQDTNPAERVLVRHRQLAG</sequence>
<name>A0A1B1YVM9_9GAMM</name>
<feature type="binding site" evidence="4">
    <location>
        <begin position="60"/>
        <end position="63"/>
    </location>
    <ligand>
        <name>GTP</name>
        <dbReference type="ChEBI" id="CHEBI:37565"/>
    </ligand>
</feature>
<dbReference type="GO" id="GO:0005524">
    <property type="term" value="F:ATP binding"/>
    <property type="evidence" value="ECO:0007669"/>
    <property type="project" value="UniProtKB-UniRule"/>
</dbReference>
<dbReference type="Gene3D" id="3.40.50.300">
    <property type="entry name" value="P-loop containing nucleotide triphosphate hydrolases"/>
    <property type="match status" value="1"/>
</dbReference>
<organism evidence="7 8">
    <name type="scientific">Immundisolibacter cernigliae</name>
    <dbReference type="NCBI Taxonomy" id="1810504"/>
    <lineage>
        <taxon>Bacteria</taxon>
        <taxon>Pseudomonadati</taxon>
        <taxon>Pseudomonadota</taxon>
        <taxon>Gammaproteobacteria</taxon>
        <taxon>Immundisolibacterales</taxon>
        <taxon>Immundisolibacteraceae</taxon>
        <taxon>Immundisolibacter</taxon>
    </lineage>
</organism>
<dbReference type="STRING" id="1810504.PG2T_12315"/>
<dbReference type="OrthoDB" id="9784461at2"/>
<evidence type="ECO:0000259" key="5">
    <source>
        <dbReference type="Pfam" id="PF03668"/>
    </source>
</evidence>
<keyword evidence="2 4" id="KW-0067">ATP-binding</keyword>
<gene>
    <name evidence="7" type="ORF">PG2T_12315</name>
</gene>
<evidence type="ECO:0000256" key="4">
    <source>
        <dbReference type="HAMAP-Rule" id="MF_00636"/>
    </source>
</evidence>
<evidence type="ECO:0000256" key="1">
    <source>
        <dbReference type="ARBA" id="ARBA00022741"/>
    </source>
</evidence>
<feature type="binding site" evidence="4">
    <location>
        <begin position="10"/>
        <end position="17"/>
    </location>
    <ligand>
        <name>ATP</name>
        <dbReference type="ChEBI" id="CHEBI:30616"/>
    </ligand>
</feature>
<keyword evidence="8" id="KW-1185">Reference proteome</keyword>
<protein>
    <submittedName>
        <fullName evidence="7">Uncharacterized protein</fullName>
    </submittedName>
</protein>
<dbReference type="EMBL" id="CP014671">
    <property type="protein sequence ID" value="ANX04874.1"/>
    <property type="molecule type" value="Genomic_DNA"/>
</dbReference>
<evidence type="ECO:0000256" key="2">
    <source>
        <dbReference type="ARBA" id="ARBA00022840"/>
    </source>
</evidence>
<dbReference type="KEGG" id="gbi:PG2T_12315"/>
<dbReference type="NCBIfam" id="NF003828">
    <property type="entry name" value="PRK05416.1"/>
    <property type="match status" value="1"/>
</dbReference>
<dbReference type="SUPFAM" id="SSF52540">
    <property type="entry name" value="P-loop containing nucleoside triphosphate hydrolases"/>
    <property type="match status" value="1"/>
</dbReference>
<dbReference type="FunCoup" id="A0A1B1YVM9">
    <property type="interactions" value="170"/>
</dbReference>
<keyword evidence="3 4" id="KW-0342">GTP-binding</keyword>
<dbReference type="InterPro" id="IPR027417">
    <property type="entry name" value="P-loop_NTPase"/>
</dbReference>
<dbReference type="InterPro" id="IPR053930">
    <property type="entry name" value="RapZ-like_N"/>
</dbReference>
<accession>A0A1B1YVM9</accession>
<reference evidence="8" key="1">
    <citation type="submission" date="2016-03" db="EMBL/GenBank/DDBJ databases">
        <title>Complete genome sequence of Solimmundus cernigliae, representing a novel lineage of polycyclic aromatic hydrocarbon degraders within the Gammaproteobacteria.</title>
        <authorList>
            <person name="Singleton D.R."/>
            <person name="Dickey A.N."/>
            <person name="Scholl E.H."/>
            <person name="Wright F.A."/>
            <person name="Aitken M.D."/>
        </authorList>
    </citation>
    <scope>NUCLEOTIDE SEQUENCE [LARGE SCALE GENOMIC DNA]</scope>
    <source>
        <strain evidence="8">TR3.2</strain>
    </source>
</reference>
<evidence type="ECO:0000313" key="7">
    <source>
        <dbReference type="EMBL" id="ANX04874.1"/>
    </source>
</evidence>
<dbReference type="Pfam" id="PF22740">
    <property type="entry name" value="PapZ_C"/>
    <property type="match status" value="1"/>
</dbReference>
<dbReference type="PIRSF" id="PIRSF005052">
    <property type="entry name" value="P-loopkin"/>
    <property type="match status" value="1"/>
</dbReference>
<dbReference type="PANTHER" id="PTHR30448:SF0">
    <property type="entry name" value="RNASE ADAPTER PROTEIN RAPZ"/>
    <property type="match status" value="1"/>
</dbReference>
<dbReference type="InParanoid" id="A0A1B1YVM9"/>
<dbReference type="InterPro" id="IPR053931">
    <property type="entry name" value="RapZ_C"/>
</dbReference>
<dbReference type="HAMAP" id="MF_00636">
    <property type="entry name" value="RapZ_like"/>
    <property type="match status" value="1"/>
</dbReference>
<dbReference type="GO" id="GO:0005525">
    <property type="term" value="F:GTP binding"/>
    <property type="evidence" value="ECO:0007669"/>
    <property type="project" value="UniProtKB-UniRule"/>
</dbReference>
<feature type="domain" description="RapZ-like N-terminal" evidence="5">
    <location>
        <begin position="5"/>
        <end position="156"/>
    </location>
</feature>
<dbReference type="Proteomes" id="UP000092952">
    <property type="component" value="Chromosome"/>
</dbReference>
<keyword evidence="1 4" id="KW-0547">Nucleotide-binding</keyword>
<evidence type="ECO:0000256" key="3">
    <source>
        <dbReference type="ARBA" id="ARBA00023134"/>
    </source>
</evidence>
<dbReference type="InterPro" id="IPR005337">
    <property type="entry name" value="RapZ-like"/>
</dbReference>
<proteinExistence type="inferred from homology"/>
<feature type="domain" description="RapZ C-terminal" evidence="6">
    <location>
        <begin position="164"/>
        <end position="287"/>
    </location>
</feature>
<dbReference type="RefSeq" id="WP_068805954.1">
    <property type="nucleotide sequence ID" value="NZ_CP014671.1"/>
</dbReference>
<dbReference type="AlphaFoldDB" id="A0A1B1YVM9"/>
<dbReference type="Pfam" id="PF03668">
    <property type="entry name" value="RapZ-like_N"/>
    <property type="match status" value="1"/>
</dbReference>